<proteinExistence type="predicted"/>
<dbReference type="Proteomes" id="UP000386466">
    <property type="component" value="Unassembled WGS sequence"/>
</dbReference>
<reference evidence="2 3" key="1">
    <citation type="submission" date="2019-01" db="EMBL/GenBank/DDBJ databases">
        <authorList>
            <person name="Alioto T."/>
            <person name="Alioto T."/>
        </authorList>
    </citation>
    <scope>NUCLEOTIDE SEQUENCE [LARGE SCALE GENOMIC DNA]</scope>
</reference>
<name>A0A485P4X6_LYNPA</name>
<protein>
    <submittedName>
        <fullName evidence="2">Uncharacterized protein</fullName>
    </submittedName>
</protein>
<dbReference type="AlphaFoldDB" id="A0A485P4X6"/>
<dbReference type="EMBL" id="CAAGRJ010027224">
    <property type="protein sequence ID" value="VFV39309.1"/>
    <property type="molecule type" value="Genomic_DNA"/>
</dbReference>
<gene>
    <name evidence="2" type="ORF">LYPA_23C016344</name>
</gene>
<sequence length="72" mass="7502">MACPGSSMARTLSRAPGPGRCPCRIKPASTSAGAPSSARTGWSLLPTVVSGHPTWSWLGSLTSTQMRRTSRS</sequence>
<accession>A0A485P4X6</accession>
<feature type="region of interest" description="Disordered" evidence="1">
    <location>
        <begin position="1"/>
        <end position="21"/>
    </location>
</feature>
<keyword evidence="3" id="KW-1185">Reference proteome</keyword>
<evidence type="ECO:0000313" key="2">
    <source>
        <dbReference type="EMBL" id="VFV39309.1"/>
    </source>
</evidence>
<evidence type="ECO:0000256" key="1">
    <source>
        <dbReference type="SAM" id="MobiDB-lite"/>
    </source>
</evidence>
<organism evidence="2 3">
    <name type="scientific">Lynx pardinus</name>
    <name type="common">Iberian lynx</name>
    <name type="synonym">Felis pardina</name>
    <dbReference type="NCBI Taxonomy" id="191816"/>
    <lineage>
        <taxon>Eukaryota</taxon>
        <taxon>Metazoa</taxon>
        <taxon>Chordata</taxon>
        <taxon>Craniata</taxon>
        <taxon>Vertebrata</taxon>
        <taxon>Euteleostomi</taxon>
        <taxon>Mammalia</taxon>
        <taxon>Eutheria</taxon>
        <taxon>Laurasiatheria</taxon>
        <taxon>Carnivora</taxon>
        <taxon>Feliformia</taxon>
        <taxon>Felidae</taxon>
        <taxon>Felinae</taxon>
        <taxon>Lynx</taxon>
    </lineage>
</organism>
<evidence type="ECO:0000313" key="3">
    <source>
        <dbReference type="Proteomes" id="UP000386466"/>
    </source>
</evidence>